<dbReference type="EMBL" id="LSMT01000329">
    <property type="protein sequence ID" value="PFX20124.1"/>
    <property type="molecule type" value="Genomic_DNA"/>
</dbReference>
<evidence type="ECO:0000259" key="1">
    <source>
        <dbReference type="PROSITE" id="PS50878"/>
    </source>
</evidence>
<name>A0A2B4RNW8_STYPI</name>
<reference evidence="3" key="1">
    <citation type="journal article" date="2017" name="bioRxiv">
        <title>Comparative analysis of the genomes of Stylophora pistillata and Acropora digitifera provides evidence for extensive differences between species of corals.</title>
        <authorList>
            <person name="Voolstra C.R."/>
            <person name="Li Y."/>
            <person name="Liew Y.J."/>
            <person name="Baumgarten S."/>
            <person name="Zoccola D."/>
            <person name="Flot J.-F."/>
            <person name="Tambutte S."/>
            <person name="Allemand D."/>
            <person name="Aranda M."/>
        </authorList>
    </citation>
    <scope>NUCLEOTIDE SEQUENCE [LARGE SCALE GENOMIC DNA]</scope>
</reference>
<gene>
    <name evidence="2" type="ORF">AWC38_SpisGene15441</name>
</gene>
<proteinExistence type="predicted"/>
<sequence>MAAGDLNEALSRIEKAILLDFRNPALSDVSFAIQLAPTQVCGWLLRGLFKKLKVSILGPLLFNIFMNDLPYAIEECTLSTYADDTQISYADDQLSKFEETINNDLITAYIWFARNGMKRNSSKYQAMVLGKHKGTDEPVFKCEESQLPISNTMELLGEIIDDAVLFIQIKDLRTHFQALFDRFLPSIRVSHSLAVGDVIETELTPKARSGRAEWKQNVASHSGNLSTFSRKTMLLPPSRTFVCGVAKPQQGIRTCPPENESGRTRSKLERFSAEPSISHHRYSLNISRDLTQRTADQTRSACKPRVPHVTLREVVSAKSACVCGNQKFIGVRHFCERGEWELEDNYDLSIINERMYSRRWLQDKIPTKIPDYAGCRKIT</sequence>
<dbReference type="Proteomes" id="UP000225706">
    <property type="component" value="Unassembled WGS sequence"/>
</dbReference>
<dbReference type="PANTHER" id="PTHR33332">
    <property type="entry name" value="REVERSE TRANSCRIPTASE DOMAIN-CONTAINING PROTEIN"/>
    <property type="match status" value="1"/>
</dbReference>
<dbReference type="STRING" id="50429.A0A2B4RNW8"/>
<dbReference type="Pfam" id="PF00078">
    <property type="entry name" value="RVT_1"/>
    <property type="match status" value="1"/>
</dbReference>
<keyword evidence="3" id="KW-1185">Reference proteome</keyword>
<feature type="domain" description="Reverse transcriptase" evidence="1">
    <location>
        <begin position="1"/>
        <end position="160"/>
    </location>
</feature>
<dbReference type="AlphaFoldDB" id="A0A2B4RNW8"/>
<dbReference type="OrthoDB" id="1914839at2759"/>
<comment type="caution">
    <text evidence="2">The sequence shown here is derived from an EMBL/GenBank/DDBJ whole genome shotgun (WGS) entry which is preliminary data.</text>
</comment>
<organism evidence="2 3">
    <name type="scientific">Stylophora pistillata</name>
    <name type="common">Smooth cauliflower coral</name>
    <dbReference type="NCBI Taxonomy" id="50429"/>
    <lineage>
        <taxon>Eukaryota</taxon>
        <taxon>Metazoa</taxon>
        <taxon>Cnidaria</taxon>
        <taxon>Anthozoa</taxon>
        <taxon>Hexacorallia</taxon>
        <taxon>Scleractinia</taxon>
        <taxon>Astrocoeniina</taxon>
        <taxon>Pocilloporidae</taxon>
        <taxon>Stylophora</taxon>
    </lineage>
</organism>
<dbReference type="InterPro" id="IPR000477">
    <property type="entry name" value="RT_dom"/>
</dbReference>
<protein>
    <recommendedName>
        <fullName evidence="1">Reverse transcriptase domain-containing protein</fullName>
    </recommendedName>
</protein>
<evidence type="ECO:0000313" key="3">
    <source>
        <dbReference type="Proteomes" id="UP000225706"/>
    </source>
</evidence>
<accession>A0A2B4RNW8</accession>
<dbReference type="PROSITE" id="PS50878">
    <property type="entry name" value="RT_POL"/>
    <property type="match status" value="1"/>
</dbReference>
<evidence type="ECO:0000313" key="2">
    <source>
        <dbReference type="EMBL" id="PFX20124.1"/>
    </source>
</evidence>